<feature type="domain" description="AB hydrolase-1" evidence="1">
    <location>
        <begin position="175"/>
        <end position="407"/>
    </location>
</feature>
<dbReference type="AlphaFoldDB" id="A0A2S5GQU6"/>
<reference evidence="2 3" key="1">
    <citation type="submission" date="2018-02" db="EMBL/GenBank/DDBJ databases">
        <title>Draft Genome of Achromobacter spanius stain 6.</title>
        <authorList>
            <person name="Gunasekera T.S."/>
            <person name="Radwan O."/>
            <person name="Ruiz O.N."/>
        </authorList>
    </citation>
    <scope>NUCLEOTIDE SEQUENCE [LARGE SCALE GENOMIC DNA]</scope>
    <source>
        <strain evidence="2 3">6</strain>
    </source>
</reference>
<dbReference type="PRINTS" id="PR00111">
    <property type="entry name" value="ABHYDROLASE"/>
</dbReference>
<dbReference type="Gene3D" id="3.40.50.1820">
    <property type="entry name" value="alpha/beta hydrolase"/>
    <property type="match status" value="1"/>
</dbReference>
<evidence type="ECO:0000259" key="1">
    <source>
        <dbReference type="Pfam" id="PF12697"/>
    </source>
</evidence>
<dbReference type="InterPro" id="IPR050228">
    <property type="entry name" value="Carboxylesterase_BioH"/>
</dbReference>
<dbReference type="InterPro" id="IPR000073">
    <property type="entry name" value="AB_hydrolase_1"/>
</dbReference>
<dbReference type="PANTHER" id="PTHR43194:SF2">
    <property type="entry name" value="PEROXISOMAL MEMBRANE PROTEIN LPX1"/>
    <property type="match status" value="1"/>
</dbReference>
<dbReference type="PANTHER" id="PTHR43194">
    <property type="entry name" value="HYDROLASE ALPHA/BETA FOLD FAMILY"/>
    <property type="match status" value="1"/>
</dbReference>
<organism evidence="2 3">
    <name type="scientific">Achromobacter spanius</name>
    <dbReference type="NCBI Taxonomy" id="217203"/>
    <lineage>
        <taxon>Bacteria</taxon>
        <taxon>Pseudomonadati</taxon>
        <taxon>Pseudomonadota</taxon>
        <taxon>Betaproteobacteria</taxon>
        <taxon>Burkholderiales</taxon>
        <taxon>Alcaligenaceae</taxon>
        <taxon>Achromobacter</taxon>
    </lineage>
</organism>
<dbReference type="OrthoDB" id="8523637at2"/>
<gene>
    <name evidence="2" type="ORF">C4E15_15375</name>
</gene>
<accession>A0A2S5GQU6</accession>
<dbReference type="EMBL" id="PREU01000006">
    <property type="protein sequence ID" value="PPA75477.1"/>
    <property type="molecule type" value="Genomic_DNA"/>
</dbReference>
<proteinExistence type="predicted"/>
<name>A0A2S5GQU6_9BURK</name>
<evidence type="ECO:0000313" key="2">
    <source>
        <dbReference type="EMBL" id="PPA75477.1"/>
    </source>
</evidence>
<dbReference type="InterPro" id="IPR029058">
    <property type="entry name" value="AB_hydrolase_fold"/>
</dbReference>
<protein>
    <submittedName>
        <fullName evidence="2">Alpha/beta hydrolase</fullName>
    </submittedName>
</protein>
<dbReference type="GO" id="GO:0016787">
    <property type="term" value="F:hydrolase activity"/>
    <property type="evidence" value="ECO:0007669"/>
    <property type="project" value="UniProtKB-KW"/>
</dbReference>
<dbReference type="Proteomes" id="UP000239990">
    <property type="component" value="Unassembled WGS sequence"/>
</dbReference>
<dbReference type="SUPFAM" id="SSF53474">
    <property type="entry name" value="alpha/beta-Hydrolases"/>
    <property type="match status" value="1"/>
</dbReference>
<keyword evidence="2" id="KW-0378">Hydrolase</keyword>
<sequence length="425" mass="45767">MKAIDQELRAATALAQQDSEFIAATRGLPSAIWLQVGAQPEDRMLAWAGQPAAPSQCLVISAPPDTWRKLLQPAPPPGYQSFTAAQRQAHGLRVKGDALAIAQALHALERLFEILRGQHDAAPTLLDRSAIAGHYVNLDLGAADRGVSDRAATDGGTPPTSLYVETSGLADGPPLLMLHTAGADSRQYHALMADAELRRQWRMIAFDMPGHGRSMPLPGQAWTEAGLTRDAYLRTCVAVIRQVVGAPAVLLGCSMGAAMALVVAARSPDDVAGVVALEAPYQASGRRTPLLCHPQVNQAAHNPAYVRGLMGPAATLDARRDAAWIYSQGGFNVYANDLWFYSEDFDAAEHLAGLDTRRFGVSLLTGAYDYSASPDDSRRVAARIPGARFTEMPELGHFPMVENPQRLMQYLKPELDHLRATRGIA</sequence>
<evidence type="ECO:0000313" key="3">
    <source>
        <dbReference type="Proteomes" id="UP000239990"/>
    </source>
</evidence>
<comment type="caution">
    <text evidence="2">The sequence shown here is derived from an EMBL/GenBank/DDBJ whole genome shotgun (WGS) entry which is preliminary data.</text>
</comment>
<dbReference type="Pfam" id="PF12697">
    <property type="entry name" value="Abhydrolase_6"/>
    <property type="match status" value="1"/>
</dbReference>
<dbReference type="RefSeq" id="WP_104144130.1">
    <property type="nucleotide sequence ID" value="NZ_PREU01000006.1"/>
</dbReference>